<dbReference type="InterPro" id="IPR020013">
    <property type="entry name" value="Flagellar_FlgE/F/G"/>
</dbReference>
<dbReference type="GO" id="GO:0071978">
    <property type="term" value="P:bacterial-type flagellum-dependent swarming motility"/>
    <property type="evidence" value="ECO:0007669"/>
    <property type="project" value="TreeGrafter"/>
</dbReference>
<dbReference type="InterPro" id="IPR037925">
    <property type="entry name" value="FlgE/F/G-like"/>
</dbReference>
<protein>
    <recommendedName>
        <fullName evidence="5 6">Flagellar basal-body rod protein FlgF</fullName>
    </recommendedName>
</protein>
<evidence type="ECO:0000256" key="3">
    <source>
        <dbReference type="ARBA" id="ARBA00023143"/>
    </source>
</evidence>
<keyword evidence="10" id="KW-1185">Reference proteome</keyword>
<dbReference type="InterPro" id="IPR010930">
    <property type="entry name" value="Flg_bb/hook_C_dom"/>
</dbReference>
<comment type="subunit">
    <text evidence="4 6">The basal body constitutes a major portion of the flagellar organelle and consists of five rings (E,L,P,S, and M) mounted on a central rod. The rod consists of about 26 subunits of FlgG in the distal portion, and FlgB, FlgC and FlgF are thought to build up the proximal portion of the rod with about 6 subunits each.</text>
</comment>
<dbReference type="PANTHER" id="PTHR30435:SF18">
    <property type="entry name" value="FLAGELLAR BASAL-BODY ROD PROTEIN FLGF"/>
    <property type="match status" value="1"/>
</dbReference>
<gene>
    <name evidence="9" type="ORF">SAMN02745746_01661</name>
</gene>
<dbReference type="AlphaFoldDB" id="A0A1Y6BRR5"/>
<evidence type="ECO:0000256" key="2">
    <source>
        <dbReference type="ARBA" id="ARBA00009677"/>
    </source>
</evidence>
<dbReference type="NCBIfam" id="TIGR02490">
    <property type="entry name" value="flgF"/>
    <property type="match status" value="1"/>
</dbReference>
<dbReference type="Pfam" id="PF06429">
    <property type="entry name" value="Flg_bbr_C"/>
    <property type="match status" value="1"/>
</dbReference>
<dbReference type="RefSeq" id="WP_085275955.1">
    <property type="nucleotide sequence ID" value="NZ_FXAG01000007.1"/>
</dbReference>
<evidence type="ECO:0000313" key="9">
    <source>
        <dbReference type="EMBL" id="SMF16567.1"/>
    </source>
</evidence>
<dbReference type="EMBL" id="FXAG01000007">
    <property type="protein sequence ID" value="SMF16567.1"/>
    <property type="molecule type" value="Genomic_DNA"/>
</dbReference>
<dbReference type="PANTHER" id="PTHR30435">
    <property type="entry name" value="FLAGELLAR PROTEIN"/>
    <property type="match status" value="1"/>
</dbReference>
<evidence type="ECO:0000313" key="10">
    <source>
        <dbReference type="Proteomes" id="UP000192920"/>
    </source>
</evidence>
<organism evidence="9 10">
    <name type="scientific">Pseudogulbenkiania subflava DSM 22618</name>
    <dbReference type="NCBI Taxonomy" id="1123014"/>
    <lineage>
        <taxon>Bacteria</taxon>
        <taxon>Pseudomonadati</taxon>
        <taxon>Pseudomonadota</taxon>
        <taxon>Betaproteobacteria</taxon>
        <taxon>Neisseriales</taxon>
        <taxon>Chromobacteriaceae</taxon>
        <taxon>Pseudogulbenkiania</taxon>
    </lineage>
</organism>
<dbReference type="SUPFAM" id="SSF117143">
    <property type="entry name" value="Flagellar hook protein flgE"/>
    <property type="match status" value="1"/>
</dbReference>
<name>A0A1Y6BRR5_9NEIS</name>
<dbReference type="NCBIfam" id="TIGR03506">
    <property type="entry name" value="FlgEFG_subfam"/>
    <property type="match status" value="1"/>
</dbReference>
<dbReference type="Proteomes" id="UP000192920">
    <property type="component" value="Unassembled WGS sequence"/>
</dbReference>
<dbReference type="InterPro" id="IPR053967">
    <property type="entry name" value="LlgE_F_G-like_D1"/>
</dbReference>
<evidence type="ECO:0000256" key="1">
    <source>
        <dbReference type="ARBA" id="ARBA00004117"/>
    </source>
</evidence>
<keyword evidence="9" id="KW-0282">Flagellum</keyword>
<evidence type="ECO:0000256" key="6">
    <source>
        <dbReference type="RuleBase" id="RU362116"/>
    </source>
</evidence>
<keyword evidence="9" id="KW-0966">Cell projection</keyword>
<dbReference type="InterPro" id="IPR012836">
    <property type="entry name" value="FlgF"/>
</dbReference>
<reference evidence="10" key="1">
    <citation type="submission" date="2017-04" db="EMBL/GenBank/DDBJ databases">
        <authorList>
            <person name="Varghese N."/>
            <person name="Submissions S."/>
        </authorList>
    </citation>
    <scope>NUCLEOTIDE SEQUENCE [LARGE SCALE GENOMIC DNA]</scope>
    <source>
        <strain evidence="10">DSM 22618</strain>
    </source>
</reference>
<proteinExistence type="inferred from homology"/>
<evidence type="ECO:0000259" key="8">
    <source>
        <dbReference type="Pfam" id="PF22692"/>
    </source>
</evidence>
<comment type="similarity">
    <text evidence="2 6">Belongs to the flagella basal body rod proteins family.</text>
</comment>
<comment type="subcellular location">
    <subcellularLocation>
        <location evidence="1 6">Bacterial flagellum basal body</location>
    </subcellularLocation>
</comment>
<accession>A0A1Y6BRR5</accession>
<evidence type="ECO:0000259" key="7">
    <source>
        <dbReference type="Pfam" id="PF06429"/>
    </source>
</evidence>
<evidence type="ECO:0000256" key="5">
    <source>
        <dbReference type="ARBA" id="ARBA00040228"/>
    </source>
</evidence>
<feature type="domain" description="Flagellar hook protein FlgE/F/G-like D1" evidence="8">
    <location>
        <begin position="86"/>
        <end position="145"/>
    </location>
</feature>
<dbReference type="Pfam" id="PF22692">
    <property type="entry name" value="LlgE_F_G_D1"/>
    <property type="match status" value="1"/>
</dbReference>
<keyword evidence="9" id="KW-0969">Cilium</keyword>
<keyword evidence="3 6" id="KW-0975">Bacterial flagellum</keyword>
<dbReference type="GO" id="GO:0030694">
    <property type="term" value="C:bacterial-type flagellum basal body, rod"/>
    <property type="evidence" value="ECO:0007669"/>
    <property type="project" value="UniProtKB-UniRule"/>
</dbReference>
<evidence type="ECO:0000256" key="4">
    <source>
        <dbReference type="ARBA" id="ARBA00038560"/>
    </source>
</evidence>
<dbReference type="NCBIfam" id="NF009280">
    <property type="entry name" value="PRK12640.1"/>
    <property type="match status" value="1"/>
</dbReference>
<sequence>MDRMIYLAMTGAKHVMTQQATTSQNLANVHTNGYKADQVSFRALPVVGDGAPTRTYVVDNTIGHDLSQGSLQQTGNDTDFALGTPGFFTVQAADGREAYSRDGGFVADPNGMLRTRSGLPILGAGGPITVPTGSSVVIGPDGTVVTTPTSGADRTPQIAGQLKLVNPGERAVYKGEDGLFRLNGGGNATASDDVKVVSGALEGSNVNAVESLVQMISHARQFDLNVKLMQTSDQNEQKASQILALS</sequence>
<dbReference type="STRING" id="1123014.SAMN02745746_01661"/>
<feature type="domain" description="Flagellar basal-body/hook protein C-terminal" evidence="7">
    <location>
        <begin position="198"/>
        <end position="242"/>
    </location>
</feature>